<organism evidence="2 3">
    <name type="scientific">Candidatus Collierbacteria bacterium GW2011_GWA2_44_99</name>
    <dbReference type="NCBI Taxonomy" id="1618380"/>
    <lineage>
        <taxon>Bacteria</taxon>
        <taxon>Candidatus Collieribacteriota</taxon>
    </lineage>
</organism>
<name>A0A0G1KT22_9BACT</name>
<dbReference type="Proteomes" id="UP000034797">
    <property type="component" value="Unassembled WGS sequence"/>
</dbReference>
<evidence type="ECO:0000313" key="3">
    <source>
        <dbReference type="Proteomes" id="UP000034797"/>
    </source>
</evidence>
<reference evidence="2 3" key="1">
    <citation type="journal article" date="2015" name="Nature">
        <title>rRNA introns, odd ribosomes, and small enigmatic genomes across a large radiation of phyla.</title>
        <authorList>
            <person name="Brown C.T."/>
            <person name="Hug L.A."/>
            <person name="Thomas B.C."/>
            <person name="Sharon I."/>
            <person name="Castelle C.J."/>
            <person name="Singh A."/>
            <person name="Wilkins M.J."/>
            <person name="Williams K.H."/>
            <person name="Banfield J.F."/>
        </authorList>
    </citation>
    <scope>NUCLEOTIDE SEQUENCE [LARGE SCALE GENOMIC DNA]</scope>
</reference>
<dbReference type="InterPro" id="IPR013216">
    <property type="entry name" value="Methyltransf_11"/>
</dbReference>
<evidence type="ECO:0000259" key="1">
    <source>
        <dbReference type="Pfam" id="PF08241"/>
    </source>
</evidence>
<dbReference type="Pfam" id="PF08241">
    <property type="entry name" value="Methyltransf_11"/>
    <property type="match status" value="1"/>
</dbReference>
<dbReference type="EMBL" id="LCJW01000002">
    <property type="protein sequence ID" value="KKT86761.1"/>
    <property type="molecule type" value="Genomic_DNA"/>
</dbReference>
<dbReference type="GO" id="GO:0008757">
    <property type="term" value="F:S-adenosylmethionine-dependent methyltransferase activity"/>
    <property type="evidence" value="ECO:0007669"/>
    <property type="project" value="InterPro"/>
</dbReference>
<dbReference type="AlphaFoldDB" id="A0A0G1KT22"/>
<evidence type="ECO:0000313" key="2">
    <source>
        <dbReference type="EMBL" id="KKT86761.1"/>
    </source>
</evidence>
<feature type="domain" description="Methyltransferase type 11" evidence="1">
    <location>
        <begin position="102"/>
        <end position="189"/>
    </location>
</feature>
<gene>
    <name evidence="2" type="ORF">UW84_C0002G0005</name>
</gene>
<dbReference type="Gene3D" id="2.20.25.10">
    <property type="match status" value="1"/>
</dbReference>
<dbReference type="SUPFAM" id="SSF158997">
    <property type="entry name" value="Trm112p-like"/>
    <property type="match status" value="1"/>
</dbReference>
<dbReference type="InterPro" id="IPR029063">
    <property type="entry name" value="SAM-dependent_MTases_sf"/>
</dbReference>
<comment type="caution">
    <text evidence="2">The sequence shown here is derived from an EMBL/GenBank/DDBJ whole genome shotgun (WGS) entry which is preliminary data.</text>
</comment>
<sequence length="278" mass="32490">MKITTKINSIELRRSFVCPYDHHKLLFLSKNSEGKKYVCTLCKREYPLVNKAPNFLPDGLREWTTNQYRSNKTLSKKSESMIGKWKPGFRGWSPNCWIKILSFGVGEGRITPIPKGSLLDVGCGDVAKGDVNTDVYFPSPLPENFVLATAEQLPFKDNSFDMVRSAYVIEHNLYPVEMIKEHFRVCKKQVEIYTDNSDWLGVYIYRLLNIGSIFHDEHYFKWSVEYFRNILNRLNYKGKVEVFNTSPSILVKMMSWFGKLPRIGIVFYRDLYAEIYKK</sequence>
<dbReference type="Gene3D" id="3.40.50.150">
    <property type="entry name" value="Vaccinia Virus protein VP39"/>
    <property type="match status" value="1"/>
</dbReference>
<proteinExistence type="predicted"/>
<protein>
    <recommendedName>
        <fullName evidence="1">Methyltransferase type 11 domain-containing protein</fullName>
    </recommendedName>
</protein>
<dbReference type="SUPFAM" id="SSF53335">
    <property type="entry name" value="S-adenosyl-L-methionine-dependent methyltransferases"/>
    <property type="match status" value="1"/>
</dbReference>
<accession>A0A0G1KT22</accession>